<dbReference type="InterPro" id="IPR018247">
    <property type="entry name" value="EF_Hand_1_Ca_BS"/>
</dbReference>
<accession>A0A518APM7</accession>
<dbReference type="SUPFAM" id="SSF49899">
    <property type="entry name" value="Concanavalin A-like lectins/glucanases"/>
    <property type="match status" value="1"/>
</dbReference>
<dbReference type="InterPro" id="IPR036439">
    <property type="entry name" value="Dockerin_dom_sf"/>
</dbReference>
<dbReference type="KEGG" id="amuc:Pan181_28870"/>
<evidence type="ECO:0000313" key="4">
    <source>
        <dbReference type="Proteomes" id="UP000315750"/>
    </source>
</evidence>
<dbReference type="NCBIfam" id="TIGR02595">
    <property type="entry name" value="PEP_CTERM"/>
    <property type="match status" value="1"/>
</dbReference>
<evidence type="ECO:0000256" key="2">
    <source>
        <dbReference type="SAM" id="Phobius"/>
    </source>
</evidence>
<proteinExistence type="predicted"/>
<evidence type="ECO:0000313" key="3">
    <source>
        <dbReference type="EMBL" id="QDU56677.1"/>
    </source>
</evidence>
<dbReference type="InterPro" id="IPR013424">
    <property type="entry name" value="Ice-binding_C"/>
</dbReference>
<evidence type="ECO:0000256" key="1">
    <source>
        <dbReference type="SAM" id="MobiDB-lite"/>
    </source>
</evidence>
<dbReference type="Pfam" id="PF22825">
    <property type="entry name" value="HpiC1-like"/>
    <property type="match status" value="1"/>
</dbReference>
<gene>
    <name evidence="3" type="ORF">Pan181_28870</name>
</gene>
<keyword evidence="2" id="KW-0472">Membrane</keyword>
<sequence>MTFWKSWCPWWLTNQLTAPVAVTIRFCCVIGIVVLLETSVLADTQVDRLYRMGDDASETAASNGGTVALTFDSIGTVFSDGDLQDLAATGTPTYVDISSDRPLPADASNVFAISFNGVDTYLAGDPLNLPSTSAANVNASSPILGNYDGLVDRGYQFWAKPDASGIGNYQQVVSDGGRHAVNVNGDGEWVAVYNGSYVTSGILASTTEWTHLMQVRPSYETGSIMYINGLAAVTQSGGYASSASGYLTVGSNAEGTGGYYAGLVDELEMFVLGDNGIISSEFNYATDNDYFTEVFLPSASSPGYSAGEAWIVGDANFDGTVNDDDVNAFLDGWLSSNEDRVTGNGGAAGDYLSIGTGDFDLDGVTDRDDWFILRQAYLAATGSELSLPISVPEPASACILGIALGGLALWRKNSAKWSIAALFLALLAMTGSTASAQVTITHDGQNDPCNVFFTNVTPLSSYTTFFEGDASNVAQGRGSSFFAPDTGDANTGWSLDEITVRWDDNGNRYPASDLGVRLTIVQWPTTDPADFSTSPTDGQLPGTIIYQQTGTLPTLTPQTDLVDGDRLRLTLDSTVFLQQNVPYAFLVDFDPTTGTKDNESVRLEITNSSGVVPGHLWAVTQDAATGEVLTSGANTGQDLAFYLGGTATAGTTVLPILTIDRDSGNMTLRNDTAEDYSMVSYDFLATTIGRFDQAGWSTIESQGLDTDDTWVKFTAPESVSDLAEGTFGEYTLVSGGEINFGNAWQKSPVEDVVLTIQDIDGNDISVVVEYTGNGGNAFALGDFDVNGTVDALDWAILRDNLLADVSSLETFDAYFQGDLNADGVVNVFDFAEFRTSFELENGAGSFAQMVSSVPEPSSLLLMAAASCVALIGRRSARLRAGVALLLALVAGAIAAPSAQAQNLITNGEFVITYSGTIPSEWRTRPQDKDQSGGVAPGSDSAPITWTNGATATGLPVGEVITLPGWGAVNNVGQGATLNHLSNEYPSSQSDGDDLNAVALIRYNDDAYYTQTIPAASLMPNTTYTLSAGLGGRGQTDDTWVSNLRDAALIGLFAGGNEVASVDFSVVDSKPLDSADPLDNFSVIYTTGSVVTDLEVRLGSRDAGIGGNAQLFGFDNVEFFAGVVQDPLKLNLVVDMTNGHVRIDGATENDLSINYYQISSSNSLLLEGTWNSLQDQDIEGNGQSTDGNGWEEAGQSSGNGIAEAYLQGDSLIGMGSSFANLGSIFDYEAGFSPVGDLTFSYRLADGIIEYGNISVGTVTPPTNIVGDYNGDGVVNLADYTVWRDNLGGNASTAFATDTRDPANTGPIGVSDYATWKSNFGASASSASAAQQAVPEPSAIVLISLFCGLCAVERRRASGK</sequence>
<dbReference type="SUPFAM" id="SSF63446">
    <property type="entry name" value="Type I dockerin domain"/>
    <property type="match status" value="2"/>
</dbReference>
<name>A0A518APM7_9BACT</name>
<dbReference type="InterPro" id="IPR054720">
    <property type="entry name" value="HpiC1"/>
</dbReference>
<dbReference type="GO" id="GO:0000272">
    <property type="term" value="P:polysaccharide catabolic process"/>
    <property type="evidence" value="ECO:0007669"/>
    <property type="project" value="InterPro"/>
</dbReference>
<dbReference type="Gene3D" id="2.60.120.200">
    <property type="match status" value="1"/>
</dbReference>
<dbReference type="InterPro" id="IPR013320">
    <property type="entry name" value="ConA-like_dom_sf"/>
</dbReference>
<feature type="region of interest" description="Disordered" evidence="1">
    <location>
        <begin position="920"/>
        <end position="942"/>
    </location>
</feature>
<organism evidence="3 4">
    <name type="scientific">Aeoliella mucimassa</name>
    <dbReference type="NCBI Taxonomy" id="2527972"/>
    <lineage>
        <taxon>Bacteria</taxon>
        <taxon>Pseudomonadati</taxon>
        <taxon>Planctomycetota</taxon>
        <taxon>Planctomycetia</taxon>
        <taxon>Pirellulales</taxon>
        <taxon>Lacipirellulaceae</taxon>
        <taxon>Aeoliella</taxon>
    </lineage>
</organism>
<keyword evidence="4" id="KW-1185">Reference proteome</keyword>
<dbReference type="Proteomes" id="UP000315750">
    <property type="component" value="Chromosome"/>
</dbReference>
<dbReference type="EMBL" id="CP036278">
    <property type="protein sequence ID" value="QDU56677.1"/>
    <property type="molecule type" value="Genomic_DNA"/>
</dbReference>
<reference evidence="3 4" key="1">
    <citation type="submission" date="2019-02" db="EMBL/GenBank/DDBJ databases">
        <title>Deep-cultivation of Planctomycetes and their phenomic and genomic characterization uncovers novel biology.</title>
        <authorList>
            <person name="Wiegand S."/>
            <person name="Jogler M."/>
            <person name="Boedeker C."/>
            <person name="Pinto D."/>
            <person name="Vollmers J."/>
            <person name="Rivas-Marin E."/>
            <person name="Kohn T."/>
            <person name="Peeters S.H."/>
            <person name="Heuer A."/>
            <person name="Rast P."/>
            <person name="Oberbeckmann S."/>
            <person name="Bunk B."/>
            <person name="Jeske O."/>
            <person name="Meyerdierks A."/>
            <person name="Storesund J.E."/>
            <person name="Kallscheuer N."/>
            <person name="Luecker S."/>
            <person name="Lage O.M."/>
            <person name="Pohl T."/>
            <person name="Merkel B.J."/>
            <person name="Hornburger P."/>
            <person name="Mueller R.-W."/>
            <person name="Bruemmer F."/>
            <person name="Labrenz M."/>
            <person name="Spormann A.M."/>
            <person name="Op den Camp H."/>
            <person name="Overmann J."/>
            <person name="Amann R."/>
            <person name="Jetten M.S.M."/>
            <person name="Mascher T."/>
            <person name="Medema M.H."/>
            <person name="Devos D.P."/>
            <person name="Kaster A.-K."/>
            <person name="Ovreas L."/>
            <person name="Rohde M."/>
            <person name="Galperin M.Y."/>
            <person name="Jogler C."/>
        </authorList>
    </citation>
    <scope>NUCLEOTIDE SEQUENCE [LARGE SCALE GENOMIC DNA]</scope>
    <source>
        <strain evidence="3 4">Pan181</strain>
    </source>
</reference>
<dbReference type="PROSITE" id="PS00018">
    <property type="entry name" value="EF_HAND_1"/>
    <property type="match status" value="2"/>
</dbReference>
<feature type="transmembrane region" description="Helical" evidence="2">
    <location>
        <begin position="20"/>
        <end position="42"/>
    </location>
</feature>
<dbReference type="Gene3D" id="1.10.1330.10">
    <property type="entry name" value="Dockerin domain"/>
    <property type="match status" value="2"/>
</dbReference>
<keyword evidence="2" id="KW-0812">Transmembrane</keyword>
<keyword evidence="2" id="KW-1133">Transmembrane helix</keyword>
<feature type="compositionally biased region" description="Basic and acidic residues" evidence="1">
    <location>
        <begin position="921"/>
        <end position="930"/>
    </location>
</feature>
<protein>
    <submittedName>
        <fullName evidence="3">PEP-CTERM motif protein</fullName>
    </submittedName>
</protein>